<keyword evidence="2 4" id="KW-0808">Transferase</keyword>
<feature type="domain" description="Glycosyltransferase subfamily 4-like N-terminal" evidence="3">
    <location>
        <begin position="6"/>
        <end position="170"/>
    </location>
</feature>
<accession>A0A6J4H0N8</accession>
<dbReference type="Pfam" id="PF13692">
    <property type="entry name" value="Glyco_trans_1_4"/>
    <property type="match status" value="1"/>
</dbReference>
<sequence length="355" mass="37737">MTADAVGGVWTYALELVDALAEHGVGVTLAVMGGGLTDGQRRQAAASAAEAVHESSFALEWMSDPWVEVDRAGRWLLDLADQAQPDVVHLNGYVHAAMAWNAPTLVVAHSCVLSWWAAVMGERAPPALDEYRSRVSAGLAAAAAVVAPTAAMLAELRRWYGLDGGEVIPNCRRSDWVSEATKEPFVLGAGRVWDDAKNLLALDRAAARLDWPVVVAGERVHPQGGSPRLQAAHATGTLPFDELAGLLGRAAVFALPARYEPFGLGPLEAAHSACALVLGDIPSLREVWEDAATYVRPDDEDGLVRALDDLLGDPARAAARGGDARRRATRYTPAATGAAYLDAYIRLRQPVARTS</sequence>
<dbReference type="PANTHER" id="PTHR46401">
    <property type="entry name" value="GLYCOSYLTRANSFERASE WBBK-RELATED"/>
    <property type="match status" value="1"/>
</dbReference>
<dbReference type="Gene3D" id="3.40.50.2000">
    <property type="entry name" value="Glycogen Phosphorylase B"/>
    <property type="match status" value="2"/>
</dbReference>
<keyword evidence="1" id="KW-0328">Glycosyltransferase</keyword>
<dbReference type="SUPFAM" id="SSF53756">
    <property type="entry name" value="UDP-Glycosyltransferase/glycogen phosphorylase"/>
    <property type="match status" value="1"/>
</dbReference>
<proteinExistence type="predicted"/>
<organism evidence="4">
    <name type="scientific">uncultured Acidimicrobiales bacterium</name>
    <dbReference type="NCBI Taxonomy" id="310071"/>
    <lineage>
        <taxon>Bacteria</taxon>
        <taxon>Bacillati</taxon>
        <taxon>Actinomycetota</taxon>
        <taxon>Acidimicrobiia</taxon>
        <taxon>Acidimicrobiales</taxon>
        <taxon>environmental samples</taxon>
    </lineage>
</organism>
<evidence type="ECO:0000256" key="1">
    <source>
        <dbReference type="ARBA" id="ARBA00022676"/>
    </source>
</evidence>
<name>A0A6J4H0N8_9ACTN</name>
<dbReference type="InterPro" id="IPR028098">
    <property type="entry name" value="Glyco_trans_4-like_N"/>
</dbReference>
<evidence type="ECO:0000313" key="4">
    <source>
        <dbReference type="EMBL" id="CAA9209713.1"/>
    </source>
</evidence>
<protein>
    <submittedName>
        <fullName evidence="4">Glycosyltransferase</fullName>
    </submittedName>
</protein>
<evidence type="ECO:0000259" key="3">
    <source>
        <dbReference type="Pfam" id="PF13439"/>
    </source>
</evidence>
<dbReference type="PANTHER" id="PTHR46401:SF2">
    <property type="entry name" value="GLYCOSYLTRANSFERASE WBBK-RELATED"/>
    <property type="match status" value="1"/>
</dbReference>
<dbReference type="AlphaFoldDB" id="A0A6J4H0N8"/>
<dbReference type="EMBL" id="CADCSZ010000003">
    <property type="protein sequence ID" value="CAA9209713.1"/>
    <property type="molecule type" value="Genomic_DNA"/>
</dbReference>
<dbReference type="Pfam" id="PF13439">
    <property type="entry name" value="Glyco_transf_4"/>
    <property type="match status" value="1"/>
</dbReference>
<gene>
    <name evidence="4" type="ORF">AVDCRST_MAG76-48</name>
</gene>
<reference evidence="4" key="1">
    <citation type="submission" date="2020-02" db="EMBL/GenBank/DDBJ databases">
        <authorList>
            <person name="Meier V. D."/>
        </authorList>
    </citation>
    <scope>NUCLEOTIDE SEQUENCE</scope>
    <source>
        <strain evidence="4">AVDCRST_MAG76</strain>
    </source>
</reference>
<dbReference type="GO" id="GO:0016757">
    <property type="term" value="F:glycosyltransferase activity"/>
    <property type="evidence" value="ECO:0007669"/>
    <property type="project" value="UniProtKB-KW"/>
</dbReference>
<evidence type="ECO:0000256" key="2">
    <source>
        <dbReference type="ARBA" id="ARBA00022679"/>
    </source>
</evidence>